<proteinExistence type="predicted"/>
<protein>
    <recommendedName>
        <fullName evidence="3">Chaperone modulatory protein CbpM</fullName>
    </recommendedName>
</protein>
<accession>A0ABW3IPC4</accession>
<evidence type="ECO:0008006" key="3">
    <source>
        <dbReference type="Google" id="ProtNLM"/>
    </source>
</evidence>
<sequence length="114" mass="12837">MTTIYTEEQIIAEVPGLDRALLMRFVEARIVVPLEAPARPGPVFGQIDVARLQLACDLCESFDLEDDALELLLRLVDQLHGVRAELHALVDALEALPVEHRRPIEERMRRTLSG</sequence>
<keyword evidence="2" id="KW-1185">Reference proteome</keyword>
<evidence type="ECO:0000313" key="1">
    <source>
        <dbReference type="EMBL" id="MFD0979816.1"/>
    </source>
</evidence>
<organism evidence="1 2">
    <name type="scientific">Tropicimonas aquimaris</name>
    <dbReference type="NCBI Taxonomy" id="914152"/>
    <lineage>
        <taxon>Bacteria</taxon>
        <taxon>Pseudomonadati</taxon>
        <taxon>Pseudomonadota</taxon>
        <taxon>Alphaproteobacteria</taxon>
        <taxon>Rhodobacterales</taxon>
        <taxon>Roseobacteraceae</taxon>
        <taxon>Tropicimonas</taxon>
    </lineage>
</organism>
<name>A0ABW3IPC4_9RHOB</name>
<dbReference type="Gene3D" id="1.10.1660.10">
    <property type="match status" value="1"/>
</dbReference>
<comment type="caution">
    <text evidence="1">The sequence shown here is derived from an EMBL/GenBank/DDBJ whole genome shotgun (WGS) entry which is preliminary data.</text>
</comment>
<dbReference type="Proteomes" id="UP001597108">
    <property type="component" value="Unassembled WGS sequence"/>
</dbReference>
<dbReference type="RefSeq" id="WP_386074130.1">
    <property type="nucleotide sequence ID" value="NZ_JBHTJT010000008.1"/>
</dbReference>
<gene>
    <name evidence="1" type="ORF">ACFQ2S_09140</name>
</gene>
<evidence type="ECO:0000313" key="2">
    <source>
        <dbReference type="Proteomes" id="UP001597108"/>
    </source>
</evidence>
<reference evidence="2" key="1">
    <citation type="journal article" date="2019" name="Int. J. Syst. Evol. Microbiol.">
        <title>The Global Catalogue of Microorganisms (GCM) 10K type strain sequencing project: providing services to taxonomists for standard genome sequencing and annotation.</title>
        <authorList>
            <consortium name="The Broad Institute Genomics Platform"/>
            <consortium name="The Broad Institute Genome Sequencing Center for Infectious Disease"/>
            <person name="Wu L."/>
            <person name="Ma J."/>
        </authorList>
    </citation>
    <scope>NUCLEOTIDE SEQUENCE [LARGE SCALE GENOMIC DNA]</scope>
    <source>
        <strain evidence="2">CCUG 60524</strain>
    </source>
</reference>
<dbReference type="EMBL" id="JBHTJT010000008">
    <property type="protein sequence ID" value="MFD0979816.1"/>
    <property type="molecule type" value="Genomic_DNA"/>
</dbReference>